<dbReference type="EMBL" id="CACVAW010000012">
    <property type="protein sequence ID" value="CAA6804392.1"/>
    <property type="molecule type" value="Genomic_DNA"/>
</dbReference>
<proteinExistence type="inferred from homology"/>
<name>A0A6S6SM18_9BACT</name>
<dbReference type="Gene3D" id="3.40.1620.10">
    <property type="entry name" value="YefM-like domain"/>
    <property type="match status" value="1"/>
</dbReference>
<evidence type="ECO:0000256" key="1">
    <source>
        <dbReference type="ARBA" id="ARBA00009981"/>
    </source>
</evidence>
<protein>
    <recommendedName>
        <fullName evidence="2">Antitoxin</fullName>
    </recommendedName>
</protein>
<dbReference type="AlphaFoldDB" id="A0A6S6SM18"/>
<sequence>MVTYTKDEMLTATEVVRKFSTVLNDVCETDKKVVIMKNNKLEAVLLSIKEYEKMYEAMQILKELYSKKDDLKEFLKK</sequence>
<organism evidence="3">
    <name type="scientific">uncultured Campylobacterales bacterium</name>
    <dbReference type="NCBI Taxonomy" id="352960"/>
    <lineage>
        <taxon>Bacteria</taxon>
        <taxon>Pseudomonadati</taxon>
        <taxon>Campylobacterota</taxon>
        <taxon>Epsilonproteobacteria</taxon>
        <taxon>Campylobacterales</taxon>
        <taxon>environmental samples</taxon>
    </lineage>
</organism>
<accession>A0A6S6SM18</accession>
<evidence type="ECO:0000256" key="2">
    <source>
        <dbReference type="RuleBase" id="RU362080"/>
    </source>
</evidence>
<dbReference type="Pfam" id="PF02604">
    <property type="entry name" value="PhdYeFM_antitox"/>
    <property type="match status" value="1"/>
</dbReference>
<comment type="similarity">
    <text evidence="1 2">Belongs to the phD/YefM antitoxin family.</text>
</comment>
<evidence type="ECO:0000313" key="3">
    <source>
        <dbReference type="EMBL" id="CAA6804392.1"/>
    </source>
</evidence>
<dbReference type="NCBIfam" id="TIGR01552">
    <property type="entry name" value="phd_fam"/>
    <property type="match status" value="1"/>
</dbReference>
<dbReference type="InterPro" id="IPR006442">
    <property type="entry name" value="Antitoxin_Phd/YefM"/>
</dbReference>
<dbReference type="SUPFAM" id="SSF143120">
    <property type="entry name" value="YefM-like"/>
    <property type="match status" value="1"/>
</dbReference>
<dbReference type="InterPro" id="IPR036165">
    <property type="entry name" value="YefM-like_sf"/>
</dbReference>
<comment type="function">
    <text evidence="2">Antitoxin component of a type II toxin-antitoxin (TA) system.</text>
</comment>
<reference evidence="3" key="1">
    <citation type="submission" date="2020-01" db="EMBL/GenBank/DDBJ databases">
        <authorList>
            <person name="Meier V. D."/>
            <person name="Meier V D."/>
        </authorList>
    </citation>
    <scope>NUCLEOTIDE SEQUENCE</scope>
    <source>
        <strain evidence="3">HLG_WM_MAG_12</strain>
    </source>
</reference>
<gene>
    <name evidence="3" type="ORF">HELGO_WM32362</name>
</gene>